<evidence type="ECO:0000256" key="1">
    <source>
        <dbReference type="SAM" id="Phobius"/>
    </source>
</evidence>
<gene>
    <name evidence="2" type="ORF">PCOR1329_LOCUS65643</name>
</gene>
<accession>A0ABN9WAZ1</accession>
<evidence type="ECO:0000313" key="3">
    <source>
        <dbReference type="Proteomes" id="UP001189429"/>
    </source>
</evidence>
<keyword evidence="1" id="KW-0812">Transmembrane</keyword>
<evidence type="ECO:0000313" key="2">
    <source>
        <dbReference type="EMBL" id="CAK0883425.1"/>
    </source>
</evidence>
<keyword evidence="1" id="KW-0472">Membrane</keyword>
<feature type="transmembrane region" description="Helical" evidence="1">
    <location>
        <begin position="76"/>
        <end position="94"/>
    </location>
</feature>
<keyword evidence="3" id="KW-1185">Reference proteome</keyword>
<dbReference type="EMBL" id="CAUYUJ010018413">
    <property type="protein sequence ID" value="CAK0883425.1"/>
    <property type="molecule type" value="Genomic_DNA"/>
</dbReference>
<feature type="transmembrane region" description="Helical" evidence="1">
    <location>
        <begin position="153"/>
        <end position="182"/>
    </location>
</feature>
<feature type="transmembrane region" description="Helical" evidence="1">
    <location>
        <begin position="202"/>
        <end position="225"/>
    </location>
</feature>
<proteinExistence type="predicted"/>
<sequence length="246" mass="27560">MPLSVIGWPAARSAADSRWHCGRCRCSGGSASTGTCVPCPSQCRALEQSFALRPPRSRRSWRSFWWCMFPWKRCEYMWCVLMLGVIAMILQVAWNAWPLGIFVTMVWTDFLIPLVMVTVTVLFFGLVVFDFGLVWGLFVVLPRLLCLIPWVRVVMIIVLMVLRFVVLGSLRMLLVEFCPMFLRVVPTSLVTKVACVFHLQVLLYTCLAPVLLAVVAGATGVLSIFNSWGCTGFARGAMPGVHPDLH</sequence>
<reference evidence="2" key="1">
    <citation type="submission" date="2023-10" db="EMBL/GenBank/DDBJ databases">
        <authorList>
            <person name="Chen Y."/>
            <person name="Shah S."/>
            <person name="Dougan E. K."/>
            <person name="Thang M."/>
            <person name="Chan C."/>
        </authorList>
    </citation>
    <scope>NUCLEOTIDE SEQUENCE [LARGE SCALE GENOMIC DNA]</scope>
</reference>
<feature type="transmembrane region" description="Helical" evidence="1">
    <location>
        <begin position="114"/>
        <end position="141"/>
    </location>
</feature>
<name>A0ABN9WAZ1_9DINO</name>
<protein>
    <submittedName>
        <fullName evidence="2">Uncharacterized protein</fullName>
    </submittedName>
</protein>
<keyword evidence="1" id="KW-1133">Transmembrane helix</keyword>
<comment type="caution">
    <text evidence="2">The sequence shown here is derived from an EMBL/GenBank/DDBJ whole genome shotgun (WGS) entry which is preliminary data.</text>
</comment>
<dbReference type="Proteomes" id="UP001189429">
    <property type="component" value="Unassembled WGS sequence"/>
</dbReference>
<organism evidence="2 3">
    <name type="scientific">Prorocentrum cordatum</name>
    <dbReference type="NCBI Taxonomy" id="2364126"/>
    <lineage>
        <taxon>Eukaryota</taxon>
        <taxon>Sar</taxon>
        <taxon>Alveolata</taxon>
        <taxon>Dinophyceae</taxon>
        <taxon>Prorocentrales</taxon>
        <taxon>Prorocentraceae</taxon>
        <taxon>Prorocentrum</taxon>
    </lineage>
</organism>